<dbReference type="Pfam" id="PF00072">
    <property type="entry name" value="Response_reg"/>
    <property type="match status" value="1"/>
</dbReference>
<comment type="caution">
    <text evidence="4">The sequence shown here is derived from an EMBL/GenBank/DDBJ whole genome shotgun (WGS) entry which is preliminary data.</text>
</comment>
<dbReference type="Proteomes" id="UP001596492">
    <property type="component" value="Unassembled WGS sequence"/>
</dbReference>
<dbReference type="PANTHER" id="PTHR44591">
    <property type="entry name" value="STRESS RESPONSE REGULATOR PROTEIN 1"/>
    <property type="match status" value="1"/>
</dbReference>
<sequence>MTSSSSQKRSLSIADTGKLKVLVVDPNAYMRGIVADALRRLNIGELSTTSSTDEANDICLSFRPNIVITDWEAGRVSGLEFTRSIRRSEKNIPRDIPVILLASTVAHDQLMAARQAGINEFLLKPVSVRALKSRIEEIVIRPRKFIDSRHYIGPCRRRKIDVDFEGPWRRLTDEPPIQEEDNDNPVQLDKLRAIVGQLSGFALRNSEDPREIVRGLYRLLTHYSGEIDQIGDKTVSEVWRSAQRYIEGVGMTPHYDPKVILRHFEAVAAVTEIAVGDVMQRQALVKDLNRLVTKKIHSIASNVRGVARG</sequence>
<dbReference type="SMART" id="SM00448">
    <property type="entry name" value="REC"/>
    <property type="match status" value="1"/>
</dbReference>
<dbReference type="RefSeq" id="WP_382166375.1">
    <property type="nucleotide sequence ID" value="NZ_JBHTBR010000002.1"/>
</dbReference>
<dbReference type="PANTHER" id="PTHR44591:SF3">
    <property type="entry name" value="RESPONSE REGULATORY DOMAIN-CONTAINING PROTEIN"/>
    <property type="match status" value="1"/>
</dbReference>
<dbReference type="PROSITE" id="PS50110">
    <property type="entry name" value="RESPONSE_REGULATORY"/>
    <property type="match status" value="1"/>
</dbReference>
<feature type="modified residue" description="4-aspartylphosphate" evidence="2">
    <location>
        <position position="70"/>
    </location>
</feature>
<dbReference type="InterPro" id="IPR011006">
    <property type="entry name" value="CheY-like_superfamily"/>
</dbReference>
<dbReference type="SUPFAM" id="SSF52172">
    <property type="entry name" value="CheY-like"/>
    <property type="match status" value="1"/>
</dbReference>
<accession>A0ABW2IJY4</accession>
<gene>
    <name evidence="4" type="ORF">ACFQS8_06100</name>
</gene>
<proteinExistence type="predicted"/>
<keyword evidence="1 2" id="KW-0597">Phosphoprotein</keyword>
<name>A0ABW2IJY4_9PROT</name>
<evidence type="ECO:0000259" key="3">
    <source>
        <dbReference type="PROSITE" id="PS50110"/>
    </source>
</evidence>
<evidence type="ECO:0000256" key="2">
    <source>
        <dbReference type="PROSITE-ProRule" id="PRU00169"/>
    </source>
</evidence>
<dbReference type="EMBL" id="JBHTBR010000002">
    <property type="protein sequence ID" value="MFC7291181.1"/>
    <property type="molecule type" value="Genomic_DNA"/>
</dbReference>
<organism evidence="4 5">
    <name type="scientific">Hirschia litorea</name>
    <dbReference type="NCBI Taxonomy" id="1199156"/>
    <lineage>
        <taxon>Bacteria</taxon>
        <taxon>Pseudomonadati</taxon>
        <taxon>Pseudomonadota</taxon>
        <taxon>Alphaproteobacteria</taxon>
        <taxon>Hyphomonadales</taxon>
        <taxon>Hyphomonadaceae</taxon>
        <taxon>Hirschia</taxon>
    </lineage>
</organism>
<evidence type="ECO:0000313" key="5">
    <source>
        <dbReference type="Proteomes" id="UP001596492"/>
    </source>
</evidence>
<feature type="domain" description="Response regulatory" evidence="3">
    <location>
        <begin position="20"/>
        <end position="139"/>
    </location>
</feature>
<dbReference type="InterPro" id="IPR050595">
    <property type="entry name" value="Bact_response_regulator"/>
</dbReference>
<protein>
    <submittedName>
        <fullName evidence="4">Response regulator</fullName>
    </submittedName>
</protein>
<reference evidence="5" key="1">
    <citation type="journal article" date="2019" name="Int. J. Syst. Evol. Microbiol.">
        <title>The Global Catalogue of Microorganisms (GCM) 10K type strain sequencing project: providing services to taxonomists for standard genome sequencing and annotation.</title>
        <authorList>
            <consortium name="The Broad Institute Genomics Platform"/>
            <consortium name="The Broad Institute Genome Sequencing Center for Infectious Disease"/>
            <person name="Wu L."/>
            <person name="Ma J."/>
        </authorList>
    </citation>
    <scope>NUCLEOTIDE SEQUENCE [LARGE SCALE GENOMIC DNA]</scope>
    <source>
        <strain evidence="5">CCUG 51308</strain>
    </source>
</reference>
<evidence type="ECO:0000313" key="4">
    <source>
        <dbReference type="EMBL" id="MFC7291181.1"/>
    </source>
</evidence>
<dbReference type="Gene3D" id="3.40.50.2300">
    <property type="match status" value="1"/>
</dbReference>
<dbReference type="InterPro" id="IPR001789">
    <property type="entry name" value="Sig_transdc_resp-reg_receiver"/>
</dbReference>
<keyword evidence="5" id="KW-1185">Reference proteome</keyword>
<evidence type="ECO:0000256" key="1">
    <source>
        <dbReference type="ARBA" id="ARBA00022553"/>
    </source>
</evidence>